<accession>A0A0E9WKL3</accession>
<reference evidence="1" key="2">
    <citation type="journal article" date="2015" name="Fish Shellfish Immunol.">
        <title>Early steps in the European eel (Anguilla anguilla)-Vibrio vulnificus interaction in the gills: Role of the RtxA13 toxin.</title>
        <authorList>
            <person name="Callol A."/>
            <person name="Pajuelo D."/>
            <person name="Ebbesson L."/>
            <person name="Teles M."/>
            <person name="MacKenzie S."/>
            <person name="Amaro C."/>
        </authorList>
    </citation>
    <scope>NUCLEOTIDE SEQUENCE</scope>
</reference>
<name>A0A0E9WKL3_ANGAN</name>
<dbReference type="EMBL" id="GBXM01017643">
    <property type="protein sequence ID" value="JAH90934.1"/>
    <property type="molecule type" value="Transcribed_RNA"/>
</dbReference>
<protein>
    <submittedName>
        <fullName evidence="1">Uncharacterized protein</fullName>
    </submittedName>
</protein>
<reference evidence="1" key="1">
    <citation type="submission" date="2014-11" db="EMBL/GenBank/DDBJ databases">
        <authorList>
            <person name="Amaro Gonzalez C."/>
        </authorList>
    </citation>
    <scope>NUCLEOTIDE SEQUENCE</scope>
</reference>
<organism evidence="1">
    <name type="scientific">Anguilla anguilla</name>
    <name type="common">European freshwater eel</name>
    <name type="synonym">Muraena anguilla</name>
    <dbReference type="NCBI Taxonomy" id="7936"/>
    <lineage>
        <taxon>Eukaryota</taxon>
        <taxon>Metazoa</taxon>
        <taxon>Chordata</taxon>
        <taxon>Craniata</taxon>
        <taxon>Vertebrata</taxon>
        <taxon>Euteleostomi</taxon>
        <taxon>Actinopterygii</taxon>
        <taxon>Neopterygii</taxon>
        <taxon>Teleostei</taxon>
        <taxon>Anguilliformes</taxon>
        <taxon>Anguillidae</taxon>
        <taxon>Anguilla</taxon>
    </lineage>
</organism>
<dbReference type="AlphaFoldDB" id="A0A0E9WKL3"/>
<evidence type="ECO:0000313" key="1">
    <source>
        <dbReference type="EMBL" id="JAH90934.1"/>
    </source>
</evidence>
<sequence length="32" mass="3893">MVHKSTLFFKNWAYYSHLDTAMNAFCYFTPEE</sequence>
<proteinExistence type="predicted"/>